<accession>A0A024P407</accession>
<organism evidence="1 2">
    <name type="scientific">Halobacillus karajensis</name>
    <dbReference type="NCBI Taxonomy" id="195088"/>
    <lineage>
        <taxon>Bacteria</taxon>
        <taxon>Bacillati</taxon>
        <taxon>Bacillota</taxon>
        <taxon>Bacilli</taxon>
        <taxon>Bacillales</taxon>
        <taxon>Bacillaceae</taxon>
        <taxon>Halobacillus</taxon>
    </lineage>
</organism>
<protein>
    <submittedName>
        <fullName evidence="1">Uncharacterized protein</fullName>
    </submittedName>
</protein>
<name>A0A024P407_9BACI</name>
<dbReference type="EMBL" id="CCDI010000001">
    <property type="protein sequence ID" value="CDQ23143.1"/>
    <property type="molecule type" value="Genomic_DNA"/>
</dbReference>
<reference evidence="1 2" key="2">
    <citation type="submission" date="2014-05" db="EMBL/GenBank/DDBJ databases">
        <title>Draft genome sequence of Halobacillus karajensis HK-03.</title>
        <authorList>
            <person name="Khelaifia S."/>
            <person name="Croce O."/>
            <person name="Lagier J.C."/>
            <person name="Raoult D."/>
        </authorList>
    </citation>
    <scope>NUCLEOTIDE SEQUENCE [LARGE SCALE GENOMIC DNA]</scope>
    <source>
        <strain evidence="1 2">HD-03</strain>
    </source>
</reference>
<keyword evidence="2" id="KW-1185">Reference proteome</keyword>
<gene>
    <name evidence="1" type="ORF">BN983_01362</name>
</gene>
<evidence type="ECO:0000313" key="1">
    <source>
        <dbReference type="EMBL" id="CDQ23143.1"/>
    </source>
</evidence>
<dbReference type="AlphaFoldDB" id="A0A024P407"/>
<sequence>MTLLRKNGRSETPQCGFHEEARAFVRGKGMVCAPGGKKKACRKTRGFSTSWKGVRGSYTFLLYGLFYYWRVMAVRFYKACGRNDTGYEGKIGGITRRKSPGYLK</sequence>
<dbReference type="Proteomes" id="UP000028868">
    <property type="component" value="Unassembled WGS sequence"/>
</dbReference>
<evidence type="ECO:0000313" key="2">
    <source>
        <dbReference type="Proteomes" id="UP000028868"/>
    </source>
</evidence>
<reference evidence="2" key="1">
    <citation type="submission" date="2014-03" db="EMBL/GenBank/DDBJ databases">
        <authorList>
            <person name="Urmite Genomes U."/>
        </authorList>
    </citation>
    <scope>NUCLEOTIDE SEQUENCE [LARGE SCALE GENOMIC DNA]</scope>
    <source>
        <strain evidence="2">HD-03</strain>
    </source>
</reference>
<proteinExistence type="predicted"/>
<comment type="caution">
    <text evidence="1">The sequence shown here is derived from an EMBL/GenBank/DDBJ whole genome shotgun (WGS) entry which is preliminary data.</text>
</comment>